<dbReference type="Gene3D" id="3.30.565.10">
    <property type="entry name" value="Histidine kinase-like ATPase, C-terminal domain"/>
    <property type="match status" value="1"/>
</dbReference>
<dbReference type="SMART" id="SM00304">
    <property type="entry name" value="HAMP"/>
    <property type="match status" value="1"/>
</dbReference>
<dbReference type="PROSITE" id="PS50906">
    <property type="entry name" value="NIT"/>
    <property type="match status" value="1"/>
</dbReference>
<dbReference type="PROSITE" id="PS50885">
    <property type="entry name" value="HAMP"/>
    <property type="match status" value="1"/>
</dbReference>
<dbReference type="InterPro" id="IPR003594">
    <property type="entry name" value="HATPase_dom"/>
</dbReference>
<dbReference type="GO" id="GO:0005886">
    <property type="term" value="C:plasma membrane"/>
    <property type="evidence" value="ECO:0007669"/>
    <property type="project" value="TreeGrafter"/>
</dbReference>
<evidence type="ECO:0000313" key="15">
    <source>
        <dbReference type="EMBL" id="MBB5869537.1"/>
    </source>
</evidence>
<evidence type="ECO:0000259" key="12">
    <source>
        <dbReference type="PROSITE" id="PS50109"/>
    </source>
</evidence>
<proteinExistence type="predicted"/>
<evidence type="ECO:0000256" key="5">
    <source>
        <dbReference type="ARBA" id="ARBA00022679"/>
    </source>
</evidence>
<gene>
    <name evidence="15" type="ORF">F4553_002916</name>
</gene>
<evidence type="ECO:0000256" key="4">
    <source>
        <dbReference type="ARBA" id="ARBA00022553"/>
    </source>
</evidence>
<dbReference type="GO" id="GO:0004673">
    <property type="term" value="F:protein histidine kinase activity"/>
    <property type="evidence" value="ECO:0007669"/>
    <property type="project" value="UniProtKB-EC"/>
</dbReference>
<dbReference type="Pfam" id="PF02518">
    <property type="entry name" value="HATPase_c"/>
    <property type="match status" value="1"/>
</dbReference>
<dbReference type="Gene3D" id="6.10.340.10">
    <property type="match status" value="1"/>
</dbReference>
<name>A0A841BKB0_9ACTN</name>
<keyword evidence="8" id="KW-1133">Transmembrane helix</keyword>
<keyword evidence="4" id="KW-0597">Phosphoprotein</keyword>
<evidence type="ECO:0000256" key="11">
    <source>
        <dbReference type="SAM" id="MobiDB-lite"/>
    </source>
</evidence>
<dbReference type="InterPro" id="IPR005467">
    <property type="entry name" value="His_kinase_dom"/>
</dbReference>
<keyword evidence="7 15" id="KW-0418">Kinase</keyword>
<feature type="region of interest" description="Disordered" evidence="11">
    <location>
        <begin position="645"/>
        <end position="686"/>
    </location>
</feature>
<evidence type="ECO:0000256" key="9">
    <source>
        <dbReference type="ARBA" id="ARBA00023012"/>
    </source>
</evidence>
<dbReference type="SUPFAM" id="SSF55874">
    <property type="entry name" value="ATPase domain of HSP90 chaperone/DNA topoisomerase II/histidine kinase"/>
    <property type="match status" value="1"/>
</dbReference>
<dbReference type="EC" id="2.7.13.3" evidence="3"/>
<organism evidence="15 16">
    <name type="scientific">Allocatelliglobosispora scoriae</name>
    <dbReference type="NCBI Taxonomy" id="643052"/>
    <lineage>
        <taxon>Bacteria</taxon>
        <taxon>Bacillati</taxon>
        <taxon>Actinomycetota</taxon>
        <taxon>Actinomycetes</taxon>
        <taxon>Micromonosporales</taxon>
        <taxon>Micromonosporaceae</taxon>
        <taxon>Allocatelliglobosispora</taxon>
    </lineage>
</organism>
<keyword evidence="6" id="KW-0812">Transmembrane</keyword>
<evidence type="ECO:0000256" key="8">
    <source>
        <dbReference type="ARBA" id="ARBA00022989"/>
    </source>
</evidence>
<evidence type="ECO:0000259" key="14">
    <source>
        <dbReference type="PROSITE" id="PS50906"/>
    </source>
</evidence>
<dbReference type="AlphaFoldDB" id="A0A841BKB0"/>
<reference evidence="15 16" key="1">
    <citation type="submission" date="2020-08" db="EMBL/GenBank/DDBJ databases">
        <title>Sequencing the genomes of 1000 actinobacteria strains.</title>
        <authorList>
            <person name="Klenk H.-P."/>
        </authorList>
    </citation>
    <scope>NUCLEOTIDE SEQUENCE [LARGE SCALE GENOMIC DNA]</scope>
    <source>
        <strain evidence="15 16">DSM 45362</strain>
    </source>
</reference>
<dbReference type="PANTHER" id="PTHR45436:SF5">
    <property type="entry name" value="SENSOR HISTIDINE KINASE TRCS"/>
    <property type="match status" value="1"/>
</dbReference>
<feature type="domain" description="Histidine kinase" evidence="12">
    <location>
        <begin position="517"/>
        <end position="622"/>
    </location>
</feature>
<evidence type="ECO:0000313" key="16">
    <source>
        <dbReference type="Proteomes" id="UP000587527"/>
    </source>
</evidence>
<evidence type="ECO:0000256" key="6">
    <source>
        <dbReference type="ARBA" id="ARBA00022692"/>
    </source>
</evidence>
<dbReference type="InterPro" id="IPR036890">
    <property type="entry name" value="HATPase_C_sf"/>
</dbReference>
<evidence type="ECO:0000256" key="2">
    <source>
        <dbReference type="ARBA" id="ARBA00004370"/>
    </source>
</evidence>
<keyword evidence="9" id="KW-0902">Two-component regulatory system</keyword>
<evidence type="ECO:0000256" key="10">
    <source>
        <dbReference type="SAM" id="Coils"/>
    </source>
</evidence>
<dbReference type="PANTHER" id="PTHR45436">
    <property type="entry name" value="SENSOR HISTIDINE KINASE YKOH"/>
    <property type="match status" value="1"/>
</dbReference>
<dbReference type="InterPro" id="IPR010910">
    <property type="entry name" value="Nitrate/nitrite_sensing_bac"/>
</dbReference>
<dbReference type="EMBL" id="JACHMN010000002">
    <property type="protein sequence ID" value="MBB5869537.1"/>
    <property type="molecule type" value="Genomic_DNA"/>
</dbReference>
<dbReference type="Pfam" id="PF08376">
    <property type="entry name" value="NIT"/>
    <property type="match status" value="1"/>
</dbReference>
<feature type="domain" description="NIT" evidence="14">
    <location>
        <begin position="49"/>
        <end position="300"/>
    </location>
</feature>
<dbReference type="RefSeq" id="WP_184836214.1">
    <property type="nucleotide sequence ID" value="NZ_JACHMN010000002.1"/>
</dbReference>
<accession>A0A841BKB0</accession>
<dbReference type="InterPro" id="IPR050428">
    <property type="entry name" value="TCS_sensor_his_kinase"/>
</dbReference>
<comment type="subcellular location">
    <subcellularLocation>
        <location evidence="2">Membrane</location>
    </subcellularLocation>
</comment>
<keyword evidence="8" id="KW-0472">Membrane</keyword>
<dbReference type="Proteomes" id="UP000587527">
    <property type="component" value="Unassembled WGS sequence"/>
</dbReference>
<comment type="caution">
    <text evidence="15">The sequence shown here is derived from an EMBL/GenBank/DDBJ whole genome shotgun (WGS) entry which is preliminary data.</text>
</comment>
<evidence type="ECO:0000256" key="3">
    <source>
        <dbReference type="ARBA" id="ARBA00012438"/>
    </source>
</evidence>
<keyword evidence="16" id="KW-1185">Reference proteome</keyword>
<evidence type="ECO:0000256" key="7">
    <source>
        <dbReference type="ARBA" id="ARBA00022777"/>
    </source>
</evidence>
<dbReference type="Pfam" id="PF00672">
    <property type="entry name" value="HAMP"/>
    <property type="match status" value="1"/>
</dbReference>
<feature type="domain" description="HAMP" evidence="13">
    <location>
        <begin position="331"/>
        <end position="400"/>
    </location>
</feature>
<dbReference type="GO" id="GO:0000160">
    <property type="term" value="P:phosphorelay signal transduction system"/>
    <property type="evidence" value="ECO:0007669"/>
    <property type="project" value="UniProtKB-KW"/>
</dbReference>
<dbReference type="InterPro" id="IPR003660">
    <property type="entry name" value="HAMP_dom"/>
</dbReference>
<feature type="coiled-coil region" evidence="10">
    <location>
        <begin position="108"/>
        <end position="135"/>
    </location>
</feature>
<evidence type="ECO:0000256" key="1">
    <source>
        <dbReference type="ARBA" id="ARBA00000085"/>
    </source>
</evidence>
<evidence type="ECO:0000259" key="13">
    <source>
        <dbReference type="PROSITE" id="PS50885"/>
    </source>
</evidence>
<sequence length="719" mass="77723">MKSRTSNLRVKIAFLLVSLTALWAFAAFVTLREGLNLIWISSLDQQVGRPTDSLVSLLQDERRLSAVALAGPADAPRDALTSARAKTNAAADVFRTSALGSSAQFAATGLARQRIDELKAKLDLLETKRSEIDARLITRTGAVKYYTDTIGIGYQIYETIATFDDRDINTRLGHLLTMSRGREVLSQEDALMSGVLADGNFRTHEAAEFGQLVGAQRYIRTLGLAGLPDDAAIFDPVLKGPELTKLQEVEDRLILGYRDDATMPVVSAAEWRAAVDPARVALIQLDNDLADAAVERASWPAILVVVRLVLAAGLGLIAVIASVIVSVTTARALVSQLRRLRDAADELATVRLPRVVERLRAGEEVDVAVEAPPLIFGDDEIGQVGQAFNAAQETAVRTAVEQAELRRSVRDVFVSLARRSQTLLHRQLTLLDGMERRASDPGELDELFRVDHLATRMRRNAENLIVLSGAAPGRGWRRTVPAVDVIRAAIAEVEEYTRVTLLPTDPAGLAGRAVGDVIHLLAELIENAISFSPPHTTVDVRGSEVGTGYTVEIIDRGLGMSDADLDEANEQLRHPPEFKLSSTARLGLFVVGRLAERHHIEVQLRRSPSGGTAVIVLIPGELITETPALPAPAALAIAAAPLVAPPQRPDGERELAPSGLPLRTRKNSRSVPTQAEPSEVVGGPAAEQARKLMASYQLGSRRARFEIPEDMDATPENDG</sequence>
<dbReference type="InterPro" id="IPR013587">
    <property type="entry name" value="Nitrate/nitrite_sensing"/>
</dbReference>
<protein>
    <recommendedName>
        <fullName evidence="3">histidine kinase</fullName>
        <ecNumber evidence="3">2.7.13.3</ecNumber>
    </recommendedName>
</protein>
<keyword evidence="10" id="KW-0175">Coiled coil</keyword>
<comment type="catalytic activity">
    <reaction evidence="1">
        <text>ATP + protein L-histidine = ADP + protein N-phospho-L-histidine.</text>
        <dbReference type="EC" id="2.7.13.3"/>
    </reaction>
</comment>
<dbReference type="SMART" id="SM00387">
    <property type="entry name" value="HATPase_c"/>
    <property type="match status" value="1"/>
</dbReference>
<keyword evidence="5" id="KW-0808">Transferase</keyword>
<dbReference type="PROSITE" id="PS50109">
    <property type="entry name" value="HIS_KIN"/>
    <property type="match status" value="1"/>
</dbReference>